<evidence type="ECO:0000313" key="1">
    <source>
        <dbReference type="EMBL" id="ASD49328.1"/>
    </source>
</evidence>
<organism evidence="1">
    <name type="scientific">Aeromonas salmonicida subsp. salmonicida</name>
    <dbReference type="NCBI Taxonomy" id="29491"/>
    <lineage>
        <taxon>Bacteria</taxon>
        <taxon>Pseudomonadati</taxon>
        <taxon>Pseudomonadota</taxon>
        <taxon>Gammaproteobacteria</taxon>
        <taxon>Aeromonadales</taxon>
        <taxon>Aeromonadaceae</taxon>
        <taxon>Aeromonas</taxon>
    </lineage>
</organism>
<reference evidence="1" key="1">
    <citation type="submission" date="2017-01" db="EMBL/GenBank/DDBJ databases">
        <title>Plasmid composition in Aeromonas salmonicida subsp. salmonicida 01-B526 unravels unsuspected type three secretion system loss patterns.</title>
        <authorList>
            <person name="Tanaka K.H."/>
            <person name="Vincent A.T."/>
            <person name="Emond-Rheault J.-G."/>
            <person name="Adamczuk M."/>
            <person name="Frenette M."/>
            <person name="Charette S.J."/>
        </authorList>
    </citation>
    <scope>NUCLEOTIDE SEQUENCE</scope>
    <source>
        <strain evidence="1">01-B526</strain>
        <plasmid evidence="1">pAsa5</plasmid>
    </source>
</reference>
<accession>A0A1Q4MF86</accession>
<name>A0A1Q4MF86_AERSS</name>
<proteinExistence type="predicted"/>
<protein>
    <submittedName>
        <fullName evidence="1">Uncharacterized protein</fullName>
    </submittedName>
</protein>
<geneLocation type="plasmid" evidence="1">
    <name>pAsa5</name>
</geneLocation>
<keyword evidence="1" id="KW-0614">Plasmid</keyword>
<sequence length="79" mass="8973">MRELETRLGDMAKQALELLKTMEAVRMEANEARLAGTGVEPVERLLLHLIIEEEGAVRSVARNLATWQHLTRHQPESVE</sequence>
<dbReference type="AlphaFoldDB" id="A0A1Q4MF86"/>
<dbReference type="EMBL" id="KY555069">
    <property type="protein sequence ID" value="ASD49328.1"/>
    <property type="molecule type" value="Genomic_DNA"/>
</dbReference>
<dbReference type="RefSeq" id="WP_011899461.1">
    <property type="nucleotide sequence ID" value="NZ_KY555069.1"/>
</dbReference>